<dbReference type="InterPro" id="IPR013786">
    <property type="entry name" value="AcylCoA_DH/ox_N"/>
</dbReference>
<dbReference type="CDD" id="cd00567">
    <property type="entry name" value="ACAD"/>
    <property type="match status" value="1"/>
</dbReference>
<evidence type="ECO:0000256" key="1">
    <source>
        <dbReference type="ARBA" id="ARBA00001974"/>
    </source>
</evidence>
<evidence type="ECO:0000259" key="5">
    <source>
        <dbReference type="Pfam" id="PF00441"/>
    </source>
</evidence>
<dbReference type="Pfam" id="PF00441">
    <property type="entry name" value="Acyl-CoA_dh_1"/>
    <property type="match status" value="1"/>
</dbReference>
<accession>A0A5N6U3R2</accession>
<dbReference type="EMBL" id="ML742042">
    <property type="protein sequence ID" value="KAE8153218.1"/>
    <property type="molecule type" value="Genomic_DNA"/>
</dbReference>
<comment type="cofactor">
    <cofactor evidence="1">
        <name>FAD</name>
        <dbReference type="ChEBI" id="CHEBI:57692"/>
    </cofactor>
</comment>
<evidence type="ECO:0000259" key="6">
    <source>
        <dbReference type="Pfam" id="PF02771"/>
    </source>
</evidence>
<name>A0A5N6U3R2_ASPAV</name>
<dbReference type="SUPFAM" id="SSF56645">
    <property type="entry name" value="Acyl-CoA dehydrogenase NM domain-like"/>
    <property type="match status" value="1"/>
</dbReference>
<comment type="similarity">
    <text evidence="2">Belongs to the acyl-CoA dehydrogenase family.</text>
</comment>
<dbReference type="InterPro" id="IPR037069">
    <property type="entry name" value="AcylCoA_DH/ox_N_sf"/>
</dbReference>
<reference evidence="7 8" key="1">
    <citation type="submission" date="2019-04" db="EMBL/GenBank/DDBJ databases">
        <title>Friends and foes A comparative genomics study of 23 Aspergillus species from section Flavi.</title>
        <authorList>
            <consortium name="DOE Joint Genome Institute"/>
            <person name="Kjaerbolling I."/>
            <person name="Vesth T."/>
            <person name="Frisvad J.C."/>
            <person name="Nybo J.L."/>
            <person name="Theobald S."/>
            <person name="Kildgaard S."/>
            <person name="Isbrandt T."/>
            <person name="Kuo A."/>
            <person name="Sato A."/>
            <person name="Lyhne E.K."/>
            <person name="Kogle M.E."/>
            <person name="Wiebenga A."/>
            <person name="Kun R.S."/>
            <person name="Lubbers R.J."/>
            <person name="Makela M.R."/>
            <person name="Barry K."/>
            <person name="Chovatia M."/>
            <person name="Clum A."/>
            <person name="Daum C."/>
            <person name="Haridas S."/>
            <person name="He G."/>
            <person name="LaButti K."/>
            <person name="Lipzen A."/>
            <person name="Mondo S."/>
            <person name="Riley R."/>
            <person name="Salamov A."/>
            <person name="Simmons B.A."/>
            <person name="Magnuson J.K."/>
            <person name="Henrissat B."/>
            <person name="Mortensen U.H."/>
            <person name="Larsen T.O."/>
            <person name="Devries R.P."/>
            <person name="Grigoriev I.V."/>
            <person name="Machida M."/>
            <person name="Baker S.E."/>
            <person name="Andersen M.R."/>
        </authorList>
    </citation>
    <scope>NUCLEOTIDE SEQUENCE [LARGE SCALE GENOMIC DNA]</scope>
    <source>
        <strain evidence="7 8">IBT 18842</strain>
    </source>
</reference>
<dbReference type="Gene3D" id="2.40.110.10">
    <property type="entry name" value="Butyryl-CoA Dehydrogenase, subunit A, domain 2"/>
    <property type="match status" value="1"/>
</dbReference>
<feature type="domain" description="Acyl-CoA dehydrogenase/oxidase C-terminal" evidence="5">
    <location>
        <begin position="241"/>
        <end position="378"/>
    </location>
</feature>
<dbReference type="InterPro" id="IPR036250">
    <property type="entry name" value="AcylCo_DH-like_C"/>
</dbReference>
<sequence length="406" mass="43741">MIDFTLSPTQHQIRQNAQSFADTHLQNAHTLYTQPSARERFRAIQPVYRRAVEAGLVQAQVPSEYNGLGYDLIDMALLTEELYTADVSVALTILGTGLGLSPLLLGGTDEQKRRFLAPFTNRTGVPLASLVHSEPGGTANAVSHGLATKAKKVDGGWAITGEKLWAANSGGWDDRGADIQCVTCSSDEGVMILLVTREDIAENATTAYKVLSHPETIGHKAVCGPHIRFDSFIAKHVIARGSGAQIIQGAFTASAALVGAMSVALMRKCFERTLRFAKTETRNGREPIINRQSVADLLVQMKMRCEAARALTWKACATLQSGGGDGETAHLAKIFASDSAVQCVVEGMNVVGVSAYQVQMQYGELLNDAVCLPVFDGGNVGVRRRELEARFKLDGYSPWAASFAKL</sequence>
<dbReference type="AlphaFoldDB" id="A0A5N6U3R2"/>
<gene>
    <name evidence="7" type="ORF">BDV25DRAFT_137123</name>
</gene>
<dbReference type="GO" id="GO:0046359">
    <property type="term" value="P:butyrate catabolic process"/>
    <property type="evidence" value="ECO:0007669"/>
    <property type="project" value="TreeGrafter"/>
</dbReference>
<evidence type="ECO:0000313" key="7">
    <source>
        <dbReference type="EMBL" id="KAE8153218.1"/>
    </source>
</evidence>
<feature type="domain" description="Acyl-CoA dehydrogenase/oxidase N-terminal" evidence="6">
    <location>
        <begin position="7"/>
        <end position="120"/>
    </location>
</feature>
<keyword evidence="4" id="KW-0274">FAD</keyword>
<keyword evidence="3" id="KW-0285">Flavoprotein</keyword>
<evidence type="ECO:0000256" key="2">
    <source>
        <dbReference type="ARBA" id="ARBA00009347"/>
    </source>
</evidence>
<dbReference type="Proteomes" id="UP000325780">
    <property type="component" value="Unassembled WGS sequence"/>
</dbReference>
<dbReference type="GO" id="GO:0050660">
    <property type="term" value="F:flavin adenine dinucleotide binding"/>
    <property type="evidence" value="ECO:0007669"/>
    <property type="project" value="InterPro"/>
</dbReference>
<dbReference type="InterPro" id="IPR009100">
    <property type="entry name" value="AcylCoA_DH/oxidase_NM_dom_sf"/>
</dbReference>
<dbReference type="Gene3D" id="1.10.540.10">
    <property type="entry name" value="Acyl-CoA dehydrogenase/oxidase, N-terminal domain"/>
    <property type="match status" value="1"/>
</dbReference>
<evidence type="ECO:0000313" key="8">
    <source>
        <dbReference type="Proteomes" id="UP000325780"/>
    </source>
</evidence>
<dbReference type="OrthoDB" id="10016597at2759"/>
<dbReference type="PANTHER" id="PTHR43884:SF12">
    <property type="entry name" value="ISOVALERYL-COA DEHYDROGENASE, MITOCHONDRIAL-RELATED"/>
    <property type="match status" value="1"/>
</dbReference>
<proteinExistence type="inferred from homology"/>
<dbReference type="PANTHER" id="PTHR43884">
    <property type="entry name" value="ACYL-COA DEHYDROGENASE"/>
    <property type="match status" value="1"/>
</dbReference>
<dbReference type="Pfam" id="PF02771">
    <property type="entry name" value="Acyl-CoA_dh_N"/>
    <property type="match status" value="1"/>
</dbReference>
<keyword evidence="8" id="KW-1185">Reference proteome</keyword>
<evidence type="ECO:0000256" key="4">
    <source>
        <dbReference type="ARBA" id="ARBA00022827"/>
    </source>
</evidence>
<evidence type="ECO:0000256" key="3">
    <source>
        <dbReference type="ARBA" id="ARBA00022630"/>
    </source>
</evidence>
<dbReference type="InterPro" id="IPR009075">
    <property type="entry name" value="AcylCo_DH/oxidase_C"/>
</dbReference>
<dbReference type="SUPFAM" id="SSF47203">
    <property type="entry name" value="Acyl-CoA dehydrogenase C-terminal domain-like"/>
    <property type="match status" value="1"/>
</dbReference>
<protein>
    <submittedName>
        <fullName evidence="7">Putative acyl-CoA dehydrogenase</fullName>
    </submittedName>
</protein>
<dbReference type="GO" id="GO:0033539">
    <property type="term" value="P:fatty acid beta-oxidation using acyl-CoA dehydrogenase"/>
    <property type="evidence" value="ECO:0007669"/>
    <property type="project" value="TreeGrafter"/>
</dbReference>
<dbReference type="Gene3D" id="1.20.140.10">
    <property type="entry name" value="Butyryl-CoA Dehydrogenase, subunit A, domain 3"/>
    <property type="match status" value="1"/>
</dbReference>
<organism evidence="7 8">
    <name type="scientific">Aspergillus avenaceus</name>
    <dbReference type="NCBI Taxonomy" id="36643"/>
    <lineage>
        <taxon>Eukaryota</taxon>
        <taxon>Fungi</taxon>
        <taxon>Dikarya</taxon>
        <taxon>Ascomycota</taxon>
        <taxon>Pezizomycotina</taxon>
        <taxon>Eurotiomycetes</taxon>
        <taxon>Eurotiomycetidae</taxon>
        <taxon>Eurotiales</taxon>
        <taxon>Aspergillaceae</taxon>
        <taxon>Aspergillus</taxon>
        <taxon>Aspergillus subgen. Circumdati</taxon>
    </lineage>
</organism>
<dbReference type="InterPro" id="IPR046373">
    <property type="entry name" value="Acyl-CoA_Oxase/DH_mid-dom_sf"/>
</dbReference>
<dbReference type="GO" id="GO:0003995">
    <property type="term" value="F:acyl-CoA dehydrogenase activity"/>
    <property type="evidence" value="ECO:0007669"/>
    <property type="project" value="TreeGrafter"/>
</dbReference>